<keyword evidence="9" id="KW-0862">Zinc</keyword>
<evidence type="ECO:0000256" key="5">
    <source>
        <dbReference type="ARBA" id="ARBA00037918"/>
    </source>
</evidence>
<comment type="caution">
    <text evidence="13">The sequence shown here is derived from an EMBL/GenBank/DDBJ whole genome shotgun (WGS) entry which is preliminary data.</text>
</comment>
<feature type="binding site" evidence="9">
    <location>
        <position position="274"/>
    </location>
    <ligand>
        <name>glycerol</name>
        <dbReference type="ChEBI" id="CHEBI:17754"/>
    </ligand>
</feature>
<evidence type="ECO:0000256" key="11">
    <source>
        <dbReference type="PIRSR" id="PIRSR000112-3"/>
    </source>
</evidence>
<proteinExistence type="inferred from homology"/>
<reference evidence="13 14" key="1">
    <citation type="submission" date="2019-03" db="EMBL/GenBank/DDBJ databases">
        <title>Genomics of glacier-inhabiting Cryobacterium strains.</title>
        <authorList>
            <person name="Liu Q."/>
            <person name="Xin Y.-H."/>
        </authorList>
    </citation>
    <scope>NUCLEOTIDE SEQUENCE [LARGE SCALE GENOMIC DNA]</scope>
    <source>
        <strain evidence="13 14">TMT1-51</strain>
    </source>
</reference>
<dbReference type="PROSITE" id="PS00913">
    <property type="entry name" value="ADH_IRON_1"/>
    <property type="match status" value="1"/>
</dbReference>
<dbReference type="InterPro" id="IPR018211">
    <property type="entry name" value="ADH_Fe_CS"/>
</dbReference>
<feature type="binding site" evidence="10">
    <location>
        <position position="124"/>
    </location>
    <ligand>
        <name>glycerol</name>
        <dbReference type="ChEBI" id="CHEBI:17754"/>
    </ligand>
</feature>
<comment type="pathway">
    <text evidence="5">Polyol metabolism; glycerol fermentation; glycerone phosphate from glycerol (oxidative route): step 1/2.</text>
</comment>
<feature type="binding site" evidence="11">
    <location>
        <position position="40"/>
    </location>
    <ligand>
        <name>NAD(+)</name>
        <dbReference type="ChEBI" id="CHEBI:57540"/>
    </ligand>
</feature>
<keyword evidence="3" id="KW-0560">Oxidoreductase</keyword>
<evidence type="ECO:0000256" key="4">
    <source>
        <dbReference type="ARBA" id="ARBA00023027"/>
    </source>
</evidence>
<dbReference type="CDD" id="cd08170">
    <property type="entry name" value="GlyDH"/>
    <property type="match status" value="1"/>
</dbReference>
<comment type="cofactor">
    <cofactor evidence="9">
        <name>Zn(2+)</name>
        <dbReference type="ChEBI" id="CHEBI:29105"/>
    </cofactor>
    <text evidence="9">Binds 1 zinc ion per subunit.</text>
</comment>
<organism evidence="13 14">
    <name type="scientific">Cryobacterium cryoconiti</name>
    <dbReference type="NCBI Taxonomy" id="1259239"/>
    <lineage>
        <taxon>Bacteria</taxon>
        <taxon>Bacillati</taxon>
        <taxon>Actinomycetota</taxon>
        <taxon>Actinomycetes</taxon>
        <taxon>Micrococcales</taxon>
        <taxon>Microbacteriaceae</taxon>
        <taxon>Cryobacterium</taxon>
    </lineage>
</organism>
<dbReference type="PANTHER" id="PTHR43616">
    <property type="entry name" value="GLYCEROL DEHYDROGENASE"/>
    <property type="match status" value="1"/>
</dbReference>
<evidence type="ECO:0000256" key="10">
    <source>
        <dbReference type="PIRSR" id="PIRSR000112-2"/>
    </source>
</evidence>
<feature type="binding site" evidence="11">
    <location>
        <position position="134"/>
    </location>
    <ligand>
        <name>NAD(+)</name>
        <dbReference type="ChEBI" id="CHEBI:57540"/>
    </ligand>
</feature>
<keyword evidence="14" id="KW-1185">Reference proteome</keyword>
<dbReference type="OrthoDB" id="323926at2"/>
<evidence type="ECO:0000256" key="3">
    <source>
        <dbReference type="ARBA" id="ARBA00023002"/>
    </source>
</evidence>
<keyword evidence="2 9" id="KW-0479">Metal-binding</keyword>
<dbReference type="RefSeq" id="WP_134424791.1">
    <property type="nucleotide sequence ID" value="NZ_SOHA01000032.1"/>
</dbReference>
<evidence type="ECO:0000256" key="2">
    <source>
        <dbReference type="ARBA" id="ARBA00022723"/>
    </source>
</evidence>
<keyword evidence="4 11" id="KW-0520">NAD</keyword>
<dbReference type="EC" id="1.1.1.6" evidence="6"/>
<accession>A0A4Y8JXY4</accession>
<dbReference type="PANTHER" id="PTHR43616:SF5">
    <property type="entry name" value="GLYCEROL DEHYDROGENASE 1"/>
    <property type="match status" value="1"/>
</dbReference>
<dbReference type="GO" id="GO:0046872">
    <property type="term" value="F:metal ion binding"/>
    <property type="evidence" value="ECO:0007669"/>
    <property type="project" value="UniProtKB-KW"/>
</dbReference>
<gene>
    <name evidence="13" type="ORF">E3T49_10115</name>
</gene>
<feature type="binding site" evidence="10">
    <location>
        <position position="274"/>
    </location>
    <ligand>
        <name>Zn(2+)</name>
        <dbReference type="ChEBI" id="CHEBI:29105"/>
        <note>catalytic</note>
    </ligand>
</feature>
<dbReference type="NCBIfam" id="NF006941">
    <property type="entry name" value="PRK09423.1"/>
    <property type="match status" value="1"/>
</dbReference>
<dbReference type="GO" id="GO:0008888">
    <property type="term" value="F:glycerol dehydrogenase (NAD+) activity"/>
    <property type="evidence" value="ECO:0007669"/>
    <property type="project" value="UniProtKB-EC"/>
</dbReference>
<feature type="binding site" evidence="11">
    <location>
        <position position="130"/>
    </location>
    <ligand>
        <name>NAD(+)</name>
        <dbReference type="ChEBI" id="CHEBI:57540"/>
    </ligand>
</feature>
<dbReference type="InterPro" id="IPR016205">
    <property type="entry name" value="Glycerol_DH"/>
</dbReference>
<comment type="similarity">
    <text evidence="1">Belongs to the iron-containing alcohol dehydrogenase family.</text>
</comment>
<dbReference type="EMBL" id="SOHA01000032">
    <property type="protein sequence ID" value="TFD29355.1"/>
    <property type="molecule type" value="Genomic_DNA"/>
</dbReference>
<feature type="binding site" evidence="11">
    <location>
        <position position="128"/>
    </location>
    <ligand>
        <name>NAD(+)</name>
        <dbReference type="ChEBI" id="CHEBI:57540"/>
    </ligand>
</feature>
<dbReference type="Proteomes" id="UP000297472">
    <property type="component" value="Unassembled WGS sequence"/>
</dbReference>
<feature type="domain" description="Alcohol dehydrogenase iron-type/glycerol dehydrogenase GldA" evidence="12">
    <location>
        <begin position="11"/>
        <end position="157"/>
    </location>
</feature>
<evidence type="ECO:0000256" key="1">
    <source>
        <dbReference type="ARBA" id="ARBA00007358"/>
    </source>
</evidence>
<feature type="binding site" evidence="11">
    <location>
        <begin position="119"/>
        <end position="122"/>
    </location>
    <ligand>
        <name>NAD(+)</name>
        <dbReference type="ChEBI" id="CHEBI:57540"/>
    </ligand>
</feature>
<dbReference type="AlphaFoldDB" id="A0A4Y8JXY4"/>
<evidence type="ECO:0000256" key="8">
    <source>
        <dbReference type="ARBA" id="ARBA00049006"/>
    </source>
</evidence>
<dbReference type="Gene3D" id="1.20.1090.10">
    <property type="entry name" value="Dehydroquinate synthase-like - alpha domain"/>
    <property type="match status" value="1"/>
</dbReference>
<dbReference type="InterPro" id="IPR001670">
    <property type="entry name" value="ADH_Fe/GldA"/>
</dbReference>
<evidence type="ECO:0000256" key="9">
    <source>
        <dbReference type="PIRSR" id="PIRSR000112-1"/>
    </source>
</evidence>
<name>A0A4Y8JXY4_9MICO</name>
<comment type="catalytic activity">
    <reaction evidence="8">
        <text>glycerol + NAD(+) = dihydroxyacetone + NADH + H(+)</text>
        <dbReference type="Rhea" id="RHEA:13769"/>
        <dbReference type="ChEBI" id="CHEBI:15378"/>
        <dbReference type="ChEBI" id="CHEBI:16016"/>
        <dbReference type="ChEBI" id="CHEBI:17754"/>
        <dbReference type="ChEBI" id="CHEBI:57540"/>
        <dbReference type="ChEBI" id="CHEBI:57945"/>
        <dbReference type="EC" id="1.1.1.6"/>
    </reaction>
</comment>
<protein>
    <recommendedName>
        <fullName evidence="7">Glycerol dehydrogenase</fullName>
        <ecNumber evidence="6">1.1.1.6</ecNumber>
    </recommendedName>
</protein>
<dbReference type="SUPFAM" id="SSF56796">
    <property type="entry name" value="Dehydroquinate synthase-like"/>
    <property type="match status" value="1"/>
</dbReference>
<dbReference type="Pfam" id="PF00465">
    <property type="entry name" value="Fe-ADH"/>
    <property type="match status" value="1"/>
</dbReference>
<feature type="binding site" evidence="11">
    <location>
        <begin position="97"/>
        <end position="101"/>
    </location>
    <ligand>
        <name>NAD(+)</name>
        <dbReference type="ChEBI" id="CHEBI:57540"/>
    </ligand>
</feature>
<dbReference type="PROSITE" id="PS00060">
    <property type="entry name" value="ADH_IRON_2"/>
    <property type="match status" value="1"/>
</dbReference>
<feature type="binding site" evidence="9">
    <location>
        <position position="257"/>
    </location>
    <ligand>
        <name>glycerol</name>
        <dbReference type="ChEBI" id="CHEBI:17754"/>
    </ligand>
</feature>
<evidence type="ECO:0000256" key="7">
    <source>
        <dbReference type="ARBA" id="ARBA00040132"/>
    </source>
</evidence>
<dbReference type="PIRSF" id="PIRSF000112">
    <property type="entry name" value="Glycerol_dehydrogenase"/>
    <property type="match status" value="1"/>
</dbReference>
<evidence type="ECO:0000313" key="13">
    <source>
        <dbReference type="EMBL" id="TFD29355.1"/>
    </source>
</evidence>
<evidence type="ECO:0000256" key="6">
    <source>
        <dbReference type="ARBA" id="ARBA00039147"/>
    </source>
</evidence>
<evidence type="ECO:0000259" key="12">
    <source>
        <dbReference type="Pfam" id="PF00465"/>
    </source>
</evidence>
<dbReference type="Gene3D" id="3.40.50.1970">
    <property type="match status" value="1"/>
</dbReference>
<evidence type="ECO:0000313" key="14">
    <source>
        <dbReference type="Proteomes" id="UP000297472"/>
    </source>
</evidence>
<feature type="binding site" evidence="9">
    <location>
        <position position="174"/>
    </location>
    <ligand>
        <name>glycerol</name>
        <dbReference type="ChEBI" id="CHEBI:17754"/>
    </ligand>
</feature>
<sequence length="381" mass="39732">MSTPIRTVMSPGRYVQGKGAIDRLGEFVSQIGSAPLIIADDVVWGFAGEQVSASFAAAGLRVERVGFGRFATKSAVDALVETIRSTASDVVLGVGGGSTIDVAKAAGFLAGIRWVSVPTVASTDAPTSALSVIYTDEGEFVEYRFFPRNPDLVLIDTQMVANAPVEFLIAGVGDALATWLEARATAAAHATTMAGGLPTQTGTALARLSWDVIWENALPALDAARDNLVTPALEKLVEANTLLSGLGFESGGLAAAHAIHNGLTAAPQTHGLTHGQKVNIGSLTQLVLEGAPQAEVEDFIEFTTRVGLPTTLTEIGLGIDDEEELRAVAAAATLPGETIHNMPFVVTADDVLDALKSIERLSRSVRVARGLPAPVKYVSTH</sequence>